<dbReference type="InterPro" id="IPR036071">
    <property type="entry name" value="AMMECR1_dom_sf"/>
</dbReference>
<evidence type="ECO:0000259" key="2">
    <source>
        <dbReference type="PROSITE" id="PS51112"/>
    </source>
</evidence>
<evidence type="ECO:0000256" key="1">
    <source>
        <dbReference type="SAM" id="MobiDB-lite"/>
    </source>
</evidence>
<dbReference type="PANTHER" id="PTHR13016:SF0">
    <property type="entry name" value="AMME SYNDROME CANDIDATE GENE 1 PROTEIN"/>
    <property type="match status" value="1"/>
</dbReference>
<name>A0A9W4XNH7_9PLEO</name>
<protein>
    <recommendedName>
        <fullName evidence="2">AMMECR1 domain-containing protein</fullName>
    </recommendedName>
</protein>
<sequence length="314" mass="34923">MATEAHCAYCFEILSSSLEKRAPLNLRQVEQLWKQWNPQFSSKSAEILDESTEPSESIDDTDGNVTLAAPLDNSSPTTHRPAAVSRLLNPSPSTTSSSSVQSTTSSTPSAASEASSSTSKNSSGSSVLSSLGKRLRGAEKERTEDDSPLFVTWNVMPSRPGGEKRLRGCIGTFQPQELDDGLRSYALTSAFEDTRFRPITRGELSTLEAGVTLLTDFESISDPMDWTLGVHGLRISFEYKNRRYGSTYLPDVAREQGWTKTETIVSLMRKAGWSGRSSTWDQVDLKVVRYQGRQAKLDYTVWEQWRKWVDGLEE</sequence>
<feature type="compositionally biased region" description="Low complexity" evidence="1">
    <location>
        <begin position="90"/>
        <end position="130"/>
    </location>
</feature>
<feature type="compositionally biased region" description="Basic and acidic residues" evidence="1">
    <location>
        <begin position="136"/>
        <end position="145"/>
    </location>
</feature>
<dbReference type="InterPro" id="IPR023473">
    <property type="entry name" value="AMMECR1"/>
</dbReference>
<dbReference type="Pfam" id="PF01871">
    <property type="entry name" value="AMMECR1"/>
    <property type="match status" value="1"/>
</dbReference>
<gene>
    <name evidence="3" type="ORF">PDIGIT_LOCUS11547</name>
</gene>
<dbReference type="Gene3D" id="3.30.700.20">
    <property type="entry name" value="Hypothetical protein ph0010, domain 1"/>
    <property type="match status" value="1"/>
</dbReference>
<feature type="region of interest" description="Disordered" evidence="1">
    <location>
        <begin position="45"/>
        <end position="145"/>
    </location>
</feature>
<evidence type="ECO:0000313" key="4">
    <source>
        <dbReference type="Proteomes" id="UP001152607"/>
    </source>
</evidence>
<dbReference type="EMBL" id="CAOQHR010000008">
    <property type="protein sequence ID" value="CAI6338419.1"/>
    <property type="molecule type" value="Genomic_DNA"/>
</dbReference>
<dbReference type="NCBIfam" id="TIGR00296">
    <property type="entry name" value="TIGR00296 family protein"/>
    <property type="match status" value="1"/>
</dbReference>
<accession>A0A9W4XNH7</accession>
<keyword evidence="4" id="KW-1185">Reference proteome</keyword>
<dbReference type="SUPFAM" id="SSF143447">
    <property type="entry name" value="AMMECR1-like"/>
    <property type="match status" value="1"/>
</dbReference>
<organism evidence="3 4">
    <name type="scientific">Periconia digitata</name>
    <dbReference type="NCBI Taxonomy" id="1303443"/>
    <lineage>
        <taxon>Eukaryota</taxon>
        <taxon>Fungi</taxon>
        <taxon>Dikarya</taxon>
        <taxon>Ascomycota</taxon>
        <taxon>Pezizomycotina</taxon>
        <taxon>Dothideomycetes</taxon>
        <taxon>Pleosporomycetidae</taxon>
        <taxon>Pleosporales</taxon>
        <taxon>Massarineae</taxon>
        <taxon>Periconiaceae</taxon>
        <taxon>Periconia</taxon>
    </lineage>
</organism>
<dbReference type="Proteomes" id="UP001152607">
    <property type="component" value="Unassembled WGS sequence"/>
</dbReference>
<reference evidence="3" key="1">
    <citation type="submission" date="2023-01" db="EMBL/GenBank/DDBJ databases">
        <authorList>
            <person name="Van Ghelder C."/>
            <person name="Rancurel C."/>
        </authorList>
    </citation>
    <scope>NUCLEOTIDE SEQUENCE</scope>
    <source>
        <strain evidence="3">CNCM I-4278</strain>
    </source>
</reference>
<dbReference type="InterPro" id="IPR002733">
    <property type="entry name" value="AMMECR1_domain"/>
</dbReference>
<feature type="compositionally biased region" description="Acidic residues" evidence="1">
    <location>
        <begin position="47"/>
        <end position="62"/>
    </location>
</feature>
<proteinExistence type="predicted"/>
<feature type="domain" description="AMMECR1" evidence="2">
    <location>
        <begin position="105"/>
        <end position="306"/>
    </location>
</feature>
<dbReference type="OrthoDB" id="24630at2759"/>
<evidence type="ECO:0000313" key="3">
    <source>
        <dbReference type="EMBL" id="CAI6338419.1"/>
    </source>
</evidence>
<dbReference type="PROSITE" id="PS51112">
    <property type="entry name" value="AMMECR1"/>
    <property type="match status" value="1"/>
</dbReference>
<dbReference type="InterPro" id="IPR027485">
    <property type="entry name" value="AMMECR1_N"/>
</dbReference>
<dbReference type="AlphaFoldDB" id="A0A9W4XNH7"/>
<dbReference type="PANTHER" id="PTHR13016">
    <property type="entry name" value="AMMECR1 HOMOLOG"/>
    <property type="match status" value="1"/>
</dbReference>
<comment type="caution">
    <text evidence="3">The sequence shown here is derived from an EMBL/GenBank/DDBJ whole genome shotgun (WGS) entry which is preliminary data.</text>
</comment>